<evidence type="ECO:0000313" key="5">
    <source>
        <dbReference type="Proteomes" id="UP000283993"/>
    </source>
</evidence>
<evidence type="ECO:0000256" key="1">
    <source>
        <dbReference type="ARBA" id="ARBA00009129"/>
    </source>
</evidence>
<dbReference type="Pfam" id="PF05532">
    <property type="entry name" value="CsbD"/>
    <property type="match status" value="1"/>
</dbReference>
<dbReference type="InterPro" id="IPR050423">
    <property type="entry name" value="UPF0337_stress_rsp"/>
</dbReference>
<accession>A0A423PGM5</accession>
<organism evidence="4 5">
    <name type="scientific">Salinisphaera orenii MK-B5</name>
    <dbReference type="NCBI Taxonomy" id="856730"/>
    <lineage>
        <taxon>Bacteria</taxon>
        <taxon>Pseudomonadati</taxon>
        <taxon>Pseudomonadota</taxon>
        <taxon>Gammaproteobacteria</taxon>
        <taxon>Salinisphaerales</taxon>
        <taxon>Salinisphaeraceae</taxon>
        <taxon>Salinisphaera</taxon>
    </lineage>
</organism>
<comment type="similarity">
    <text evidence="1">Belongs to the UPF0337 (CsbD) family.</text>
</comment>
<dbReference type="PANTHER" id="PTHR34977:SF1">
    <property type="entry name" value="UPF0337 PROTEIN YJBJ"/>
    <property type="match status" value="1"/>
</dbReference>
<sequence>MVDEDRKAGTADKVKGSIKEGVGKLTGDEEKEAEGKAQKNKGKAQDKVGQAKDKMRDKLDK</sequence>
<dbReference type="InterPro" id="IPR008462">
    <property type="entry name" value="CsbD"/>
</dbReference>
<evidence type="ECO:0000256" key="2">
    <source>
        <dbReference type="SAM" id="MobiDB-lite"/>
    </source>
</evidence>
<reference evidence="4 5" key="1">
    <citation type="submission" date="2013-10" db="EMBL/GenBank/DDBJ databases">
        <title>Salinisphaera orenii MK-B5 Genome Sequencing.</title>
        <authorList>
            <person name="Lai Q."/>
            <person name="Li C."/>
            <person name="Shao Z."/>
        </authorList>
    </citation>
    <scope>NUCLEOTIDE SEQUENCE [LARGE SCALE GENOMIC DNA]</scope>
    <source>
        <strain evidence="4 5">MK-B5</strain>
    </source>
</reference>
<evidence type="ECO:0000313" key="4">
    <source>
        <dbReference type="EMBL" id="ROO24714.1"/>
    </source>
</evidence>
<gene>
    <name evidence="4" type="ORF">SAOR_14470</name>
</gene>
<feature type="region of interest" description="Disordered" evidence="2">
    <location>
        <begin position="1"/>
        <end position="61"/>
    </location>
</feature>
<dbReference type="RefSeq" id="WP_123632052.1">
    <property type="nucleotide sequence ID" value="NZ_AYKH01000041.1"/>
</dbReference>
<comment type="caution">
    <text evidence="4">The sequence shown here is derived from an EMBL/GenBank/DDBJ whole genome shotgun (WGS) entry which is preliminary data.</text>
</comment>
<dbReference type="InterPro" id="IPR036629">
    <property type="entry name" value="YjbJ_sf"/>
</dbReference>
<dbReference type="PANTHER" id="PTHR34977">
    <property type="entry name" value="UPF0337 PROTEIN YJBJ"/>
    <property type="match status" value="1"/>
</dbReference>
<name>A0A423PGM5_9GAMM</name>
<dbReference type="Proteomes" id="UP000283993">
    <property type="component" value="Unassembled WGS sequence"/>
</dbReference>
<evidence type="ECO:0000259" key="3">
    <source>
        <dbReference type="Pfam" id="PF05532"/>
    </source>
</evidence>
<dbReference type="AlphaFoldDB" id="A0A423PGM5"/>
<keyword evidence="5" id="KW-1185">Reference proteome</keyword>
<dbReference type="EMBL" id="AYKH01000041">
    <property type="protein sequence ID" value="ROO24714.1"/>
    <property type="molecule type" value="Genomic_DNA"/>
</dbReference>
<dbReference type="SUPFAM" id="SSF69047">
    <property type="entry name" value="Hypothetical protein YjbJ"/>
    <property type="match status" value="1"/>
</dbReference>
<protein>
    <recommendedName>
        <fullName evidence="3">CsbD-like domain-containing protein</fullName>
    </recommendedName>
</protein>
<feature type="domain" description="CsbD-like" evidence="3">
    <location>
        <begin position="5"/>
        <end position="57"/>
    </location>
</feature>
<proteinExistence type="inferred from homology"/>
<dbReference type="Gene3D" id="1.10.1470.10">
    <property type="entry name" value="YjbJ"/>
    <property type="match status" value="1"/>
</dbReference>